<dbReference type="Pfam" id="PF11860">
    <property type="entry name" value="Muramidase"/>
    <property type="match status" value="1"/>
</dbReference>
<name>N1MT57_9SPHN</name>
<evidence type="ECO:0000313" key="2">
    <source>
        <dbReference type="EMBL" id="CCW20151.1"/>
    </source>
</evidence>
<dbReference type="InterPro" id="IPR024408">
    <property type="entry name" value="Muramidase"/>
</dbReference>
<dbReference type="EMBL" id="CAVK010000250">
    <property type="protein sequence ID" value="CCW20151.1"/>
    <property type="molecule type" value="Genomic_DNA"/>
</dbReference>
<dbReference type="RefSeq" id="WP_006967459.1">
    <property type="nucleotide sequence ID" value="NZ_CAVK010000250.1"/>
</dbReference>
<evidence type="ECO:0000313" key="3">
    <source>
        <dbReference type="Proteomes" id="UP000013201"/>
    </source>
</evidence>
<dbReference type="AlphaFoldDB" id="N1MT57"/>
<accession>N1MT57</accession>
<sequence length="230" mass="25546">MNHADLQRRLSTLGHDTGKPGWGPLMRAAVYDELTRGPDHAITQFDIDQAAAMLGGTAAQVWAVYRAESSGDAFIDGRPSILFEPHRFSRSTDHRYDKSHPHLSSRSWNKKLYPGSQAGRWKQLLDAVALDVDAGFMSASYGGFQILGENYAVCGAHDPWSFAWRQAQTEGDQVEAFVRFVEGRGLKAAFRRISSDPETCRPFSRGYNGTGYALNNHHVHIADAHRSASR</sequence>
<dbReference type="OrthoDB" id="1523598at2"/>
<comment type="caution">
    <text evidence="2">The sequence shown here is derived from an EMBL/GenBank/DDBJ whole genome shotgun (WGS) entry which is preliminary data.</text>
</comment>
<proteinExistence type="predicted"/>
<protein>
    <submittedName>
        <fullName evidence="2">Phage-encoded peptidoglycan binding protein</fullName>
    </submittedName>
</protein>
<dbReference type="Proteomes" id="UP000013201">
    <property type="component" value="Unassembled WGS sequence"/>
</dbReference>
<reference evidence="3" key="2">
    <citation type="submission" date="2013-04" db="EMBL/GenBank/DDBJ databases">
        <title>Bisphenol A degrading Sphingobium sp. strain BiD32.</title>
        <authorList>
            <person name="Nielsen J.L."/>
            <person name="Zhou N.A."/>
            <person name="Kjeldal H."/>
        </authorList>
    </citation>
    <scope>NUCLEOTIDE SEQUENCE [LARGE SCALE GENOMIC DNA]</scope>
    <source>
        <strain evidence="3">BiD32</strain>
    </source>
</reference>
<evidence type="ECO:0000259" key="1">
    <source>
        <dbReference type="Pfam" id="PF11860"/>
    </source>
</evidence>
<gene>
    <name evidence="2" type="ORF">EBBID32_45220</name>
</gene>
<reference evidence="2 3" key="1">
    <citation type="submission" date="2013-03" db="EMBL/GenBank/DDBJ databases">
        <authorList>
            <person name="Le V."/>
        </authorList>
    </citation>
    <scope>NUCLEOTIDE SEQUENCE [LARGE SCALE GENOMIC DNA]</scope>
    <source>
        <strain evidence="2 3">BiD32</strain>
    </source>
</reference>
<feature type="domain" description="N-acetylmuramidase" evidence="1">
    <location>
        <begin position="58"/>
        <end position="227"/>
    </location>
</feature>
<organism evidence="2 3">
    <name type="scientific">Sphingobium indicum BiD32</name>
    <dbReference type="NCBI Taxonomy" id="1301087"/>
    <lineage>
        <taxon>Bacteria</taxon>
        <taxon>Pseudomonadati</taxon>
        <taxon>Pseudomonadota</taxon>
        <taxon>Alphaproteobacteria</taxon>
        <taxon>Sphingomonadales</taxon>
        <taxon>Sphingomonadaceae</taxon>
        <taxon>Sphingobium</taxon>
    </lineage>
</organism>
<keyword evidence="3" id="KW-1185">Reference proteome</keyword>